<accession>A0A2G9RTW4</accession>
<reference evidence="2" key="1">
    <citation type="journal article" date="2017" name="Nat. Commun.">
        <title>The North American bullfrog draft genome provides insight into hormonal regulation of long noncoding RNA.</title>
        <authorList>
            <person name="Hammond S.A."/>
            <person name="Warren R.L."/>
            <person name="Vandervalk B.P."/>
            <person name="Kucuk E."/>
            <person name="Khan H."/>
            <person name="Gibb E.A."/>
            <person name="Pandoh P."/>
            <person name="Kirk H."/>
            <person name="Zhao Y."/>
            <person name="Jones M."/>
            <person name="Mungall A.J."/>
            <person name="Coope R."/>
            <person name="Pleasance S."/>
            <person name="Moore R.A."/>
            <person name="Holt R.A."/>
            <person name="Round J.M."/>
            <person name="Ohora S."/>
            <person name="Walle B.V."/>
            <person name="Veldhoen N."/>
            <person name="Helbing C.C."/>
            <person name="Birol I."/>
        </authorList>
    </citation>
    <scope>NUCLEOTIDE SEQUENCE [LARGE SCALE GENOMIC DNA]</scope>
</reference>
<proteinExistence type="predicted"/>
<dbReference type="Proteomes" id="UP000228934">
    <property type="component" value="Unassembled WGS sequence"/>
</dbReference>
<dbReference type="EMBL" id="KV930894">
    <property type="protein sequence ID" value="PIO31322.1"/>
    <property type="molecule type" value="Genomic_DNA"/>
</dbReference>
<protein>
    <submittedName>
        <fullName evidence="1">Uncharacterized protein</fullName>
    </submittedName>
</protein>
<sequence>MIFPSLSDNQRQNIYMNIPRTEFFILNTNKTVFFLTKKSPEFSLTSEAAESPLTVNGNSANSCVKGELCGL</sequence>
<dbReference type="OrthoDB" id="416253at2759"/>
<name>A0A2G9RTW4_AQUCT</name>
<gene>
    <name evidence="1" type="ORF">AB205_0194140</name>
</gene>
<evidence type="ECO:0000313" key="1">
    <source>
        <dbReference type="EMBL" id="PIO31322.1"/>
    </source>
</evidence>
<evidence type="ECO:0000313" key="2">
    <source>
        <dbReference type="Proteomes" id="UP000228934"/>
    </source>
</evidence>
<dbReference type="AlphaFoldDB" id="A0A2G9RTW4"/>
<organism evidence="1 2">
    <name type="scientific">Aquarana catesbeiana</name>
    <name type="common">American bullfrog</name>
    <name type="synonym">Rana catesbeiana</name>
    <dbReference type="NCBI Taxonomy" id="8400"/>
    <lineage>
        <taxon>Eukaryota</taxon>
        <taxon>Metazoa</taxon>
        <taxon>Chordata</taxon>
        <taxon>Craniata</taxon>
        <taxon>Vertebrata</taxon>
        <taxon>Euteleostomi</taxon>
        <taxon>Amphibia</taxon>
        <taxon>Batrachia</taxon>
        <taxon>Anura</taxon>
        <taxon>Neobatrachia</taxon>
        <taxon>Ranoidea</taxon>
        <taxon>Ranidae</taxon>
        <taxon>Aquarana</taxon>
    </lineage>
</organism>
<keyword evidence="2" id="KW-1185">Reference proteome</keyword>